<dbReference type="RefSeq" id="WP_113804229.1">
    <property type="nucleotide sequence ID" value="NZ_QOCW01000001.1"/>
</dbReference>
<comment type="function">
    <text evidence="7">Activator of cell division through the inhibition of FtsZ GTPase activity, therefore promoting FtsZ assembly into bundles of protofilaments necessary for the formation of the division Z ring. It is recruited early at mid-cell but it is not essential for cell division.</text>
</comment>
<reference evidence="10 11" key="1">
    <citation type="submission" date="2018-07" db="EMBL/GenBank/DDBJ databases">
        <title>Lottiidibacillus patelloidae gen. nov., sp. nov., isolated from the intestinal tract of a marine limpet and the reclassification of B. taeanensis BH030017T, B. algicola KMM 3737T and B. hwajinpoensis SW-72T as genus Lottiidibacillus.</title>
        <authorList>
            <person name="Liu R."/>
            <person name="Huang Z."/>
        </authorList>
    </citation>
    <scope>NUCLEOTIDE SEQUENCE [LARGE SCALE GENOMIC DNA]</scope>
    <source>
        <strain evidence="10 11">BH030017</strain>
    </source>
</reference>
<evidence type="ECO:0000256" key="1">
    <source>
        <dbReference type="ARBA" id="ARBA00004496"/>
    </source>
</evidence>
<keyword evidence="4 10" id="KW-0132">Cell division</keyword>
<comment type="subunit">
    <text evidence="8">Homodimer. Interacts with FtsZ.</text>
</comment>
<dbReference type="GO" id="GO:0043093">
    <property type="term" value="P:FtsZ-dependent cytokinesis"/>
    <property type="evidence" value="ECO:0007669"/>
    <property type="project" value="TreeGrafter"/>
</dbReference>
<dbReference type="PANTHER" id="PTHR34981:SF1">
    <property type="entry name" value="CELL DIVISION PROTEIN ZAPA"/>
    <property type="match status" value="1"/>
</dbReference>
<dbReference type="Gene3D" id="6.10.250.790">
    <property type="match status" value="1"/>
</dbReference>
<evidence type="ECO:0000256" key="4">
    <source>
        <dbReference type="ARBA" id="ARBA00022618"/>
    </source>
</evidence>
<dbReference type="InterPro" id="IPR053712">
    <property type="entry name" value="Bac_CellDiv_Activator"/>
</dbReference>
<evidence type="ECO:0000256" key="5">
    <source>
        <dbReference type="ARBA" id="ARBA00023210"/>
    </source>
</evidence>
<dbReference type="GO" id="GO:0030428">
    <property type="term" value="C:cell septum"/>
    <property type="evidence" value="ECO:0007669"/>
    <property type="project" value="TreeGrafter"/>
</dbReference>
<dbReference type="GO" id="GO:0005829">
    <property type="term" value="C:cytosol"/>
    <property type="evidence" value="ECO:0007669"/>
    <property type="project" value="TreeGrafter"/>
</dbReference>
<dbReference type="NCBIfam" id="NF010724">
    <property type="entry name" value="PRK14126.1"/>
    <property type="match status" value="1"/>
</dbReference>
<proteinExistence type="predicted"/>
<comment type="caution">
    <text evidence="10">The sequence shown here is derived from an EMBL/GenBank/DDBJ whole genome shotgun (WGS) entry which is preliminary data.</text>
</comment>
<evidence type="ECO:0000256" key="3">
    <source>
        <dbReference type="ARBA" id="ARBA00022490"/>
    </source>
</evidence>
<gene>
    <name evidence="10" type="primary">zapA</name>
    <name evidence="10" type="ORF">DS031_01905</name>
</gene>
<dbReference type="GO" id="GO:0000917">
    <property type="term" value="P:division septum assembly"/>
    <property type="evidence" value="ECO:0007669"/>
    <property type="project" value="UniProtKB-KW"/>
</dbReference>
<organism evidence="10 11">
    <name type="scientific">Bacillus taeanensis</name>
    <dbReference type="NCBI Taxonomy" id="273032"/>
    <lineage>
        <taxon>Bacteria</taxon>
        <taxon>Bacillati</taxon>
        <taxon>Bacillota</taxon>
        <taxon>Bacilli</taxon>
        <taxon>Bacillales</taxon>
        <taxon>Bacillaceae</taxon>
        <taxon>Bacillus</taxon>
    </lineage>
</organism>
<comment type="subcellular location">
    <subcellularLocation>
        <location evidence="1">Cytoplasm</location>
    </subcellularLocation>
</comment>
<dbReference type="EMBL" id="QOCW01000001">
    <property type="protein sequence ID" value="RBW71527.1"/>
    <property type="molecule type" value="Genomic_DNA"/>
</dbReference>
<evidence type="ECO:0000256" key="8">
    <source>
        <dbReference type="ARBA" id="ARBA00026068"/>
    </source>
</evidence>
<dbReference type="InterPro" id="IPR036192">
    <property type="entry name" value="Cell_div_ZapA-like_sf"/>
</dbReference>
<name>A0A366Y010_9BACI</name>
<dbReference type="PANTHER" id="PTHR34981">
    <property type="entry name" value="CELL DIVISION PROTEIN ZAPA"/>
    <property type="match status" value="1"/>
</dbReference>
<keyword evidence="6" id="KW-0131">Cell cycle</keyword>
<sequence>MAEELEKTRTTVDIYDEQYNIVGYESTSHVRMVASIVDDKMREIKAKNPYLDTKKLAVLTAVNIVNEYLKAKNKLEKLEEKQKDEGHL</sequence>
<dbReference type="GO" id="GO:0032153">
    <property type="term" value="C:cell division site"/>
    <property type="evidence" value="ECO:0007669"/>
    <property type="project" value="TreeGrafter"/>
</dbReference>
<keyword evidence="11" id="KW-1185">Reference proteome</keyword>
<protein>
    <recommendedName>
        <fullName evidence="2">Cell division protein ZapA</fullName>
    </recommendedName>
    <alternativeName>
        <fullName evidence="9">Z ring-associated protein ZapA</fullName>
    </alternativeName>
</protein>
<keyword evidence="3" id="KW-0963">Cytoplasm</keyword>
<dbReference type="Pfam" id="PF05164">
    <property type="entry name" value="ZapA"/>
    <property type="match status" value="1"/>
</dbReference>
<keyword evidence="5" id="KW-0717">Septation</keyword>
<dbReference type="GO" id="GO:0000921">
    <property type="term" value="P:septin ring assembly"/>
    <property type="evidence" value="ECO:0007669"/>
    <property type="project" value="TreeGrafter"/>
</dbReference>
<evidence type="ECO:0000313" key="10">
    <source>
        <dbReference type="EMBL" id="RBW71527.1"/>
    </source>
</evidence>
<evidence type="ECO:0000256" key="9">
    <source>
        <dbReference type="ARBA" id="ARBA00033158"/>
    </source>
</evidence>
<evidence type="ECO:0000256" key="7">
    <source>
        <dbReference type="ARBA" id="ARBA00024910"/>
    </source>
</evidence>
<dbReference type="AlphaFoldDB" id="A0A366Y010"/>
<dbReference type="OrthoDB" id="9808604at2"/>
<evidence type="ECO:0000313" key="11">
    <source>
        <dbReference type="Proteomes" id="UP000253314"/>
    </source>
</evidence>
<dbReference type="InterPro" id="IPR007838">
    <property type="entry name" value="Cell_div_ZapA-like"/>
</dbReference>
<evidence type="ECO:0000256" key="6">
    <source>
        <dbReference type="ARBA" id="ARBA00023306"/>
    </source>
</evidence>
<dbReference type="Proteomes" id="UP000253314">
    <property type="component" value="Unassembled WGS sequence"/>
</dbReference>
<evidence type="ECO:0000256" key="2">
    <source>
        <dbReference type="ARBA" id="ARBA00015195"/>
    </source>
</evidence>
<accession>A0A366Y010</accession>
<dbReference type="SUPFAM" id="SSF102829">
    <property type="entry name" value="Cell division protein ZapA-like"/>
    <property type="match status" value="1"/>
</dbReference>